<proteinExistence type="predicted"/>
<organism evidence="1 2">
    <name type="scientific">Pseudoalteromonas rubra</name>
    <dbReference type="NCBI Taxonomy" id="43658"/>
    <lineage>
        <taxon>Bacteria</taxon>
        <taxon>Pseudomonadati</taxon>
        <taxon>Pseudomonadota</taxon>
        <taxon>Gammaproteobacteria</taxon>
        <taxon>Alteromonadales</taxon>
        <taxon>Pseudoalteromonadaceae</taxon>
        <taxon>Pseudoalteromonas</taxon>
    </lineage>
</organism>
<dbReference type="AlphaFoldDB" id="A0A5S3WVD1"/>
<dbReference type="CDD" id="cd00719">
    <property type="entry name" value="GIY-YIG_SF"/>
    <property type="match status" value="1"/>
</dbReference>
<sequence>MEAIKYKWNQLLRVPESAGVYAWYLPLKISTKDVELVTERVLHYKEGGNIQSAKDTIRCFVNERVLNFYNEEPYLATLEGALKPKYIGSLYHQPSISDSLVERLFCEPERIKTIGQILIETAPNFASPIYIGMANNLRNRLRKHKTLIEKYTAKGYSKVESCRQFEEDVRDHNFAMRVVNRGIPETEMFVCIQEIDNHGNIYKDIENLLNRINYPVLGRN</sequence>
<evidence type="ECO:0000313" key="1">
    <source>
        <dbReference type="EMBL" id="TMP32596.1"/>
    </source>
</evidence>
<protein>
    <recommendedName>
        <fullName evidence="3">GIY-YIG domain-containing protein</fullName>
    </recommendedName>
</protein>
<evidence type="ECO:0008006" key="3">
    <source>
        <dbReference type="Google" id="ProtNLM"/>
    </source>
</evidence>
<name>A0A5S3WVD1_9GAMM</name>
<reference evidence="1 2" key="1">
    <citation type="submission" date="2018-01" db="EMBL/GenBank/DDBJ databases">
        <authorList>
            <person name="Paulsen S."/>
            <person name="Gram L.K."/>
        </authorList>
    </citation>
    <scope>NUCLEOTIDE SEQUENCE [LARGE SCALE GENOMIC DNA]</scope>
    <source>
        <strain evidence="1 2">S2676</strain>
    </source>
</reference>
<dbReference type="Proteomes" id="UP000310249">
    <property type="component" value="Unassembled WGS sequence"/>
</dbReference>
<comment type="caution">
    <text evidence="1">The sequence shown here is derived from an EMBL/GenBank/DDBJ whole genome shotgun (WGS) entry which is preliminary data.</text>
</comment>
<reference evidence="2" key="2">
    <citation type="submission" date="2019-06" db="EMBL/GenBank/DDBJ databases">
        <title>Co-occurence of chitin degradation, pigmentation and bioactivity in marine Pseudoalteromonas.</title>
        <authorList>
            <person name="Sonnenschein E.C."/>
            <person name="Bech P.K."/>
        </authorList>
    </citation>
    <scope>NUCLEOTIDE SEQUENCE [LARGE SCALE GENOMIC DNA]</scope>
    <source>
        <strain evidence="2">S2676</strain>
    </source>
</reference>
<dbReference type="RefSeq" id="WP_138550920.1">
    <property type="nucleotide sequence ID" value="NZ_PNCH01000015.1"/>
</dbReference>
<gene>
    <name evidence="1" type="ORF">CWB99_01610</name>
</gene>
<evidence type="ECO:0000313" key="2">
    <source>
        <dbReference type="Proteomes" id="UP000310249"/>
    </source>
</evidence>
<accession>A0A5S3WVD1</accession>
<dbReference type="EMBL" id="PNCI01000003">
    <property type="protein sequence ID" value="TMP32596.1"/>
    <property type="molecule type" value="Genomic_DNA"/>
</dbReference>
<dbReference type="OrthoDB" id="508483at2"/>